<keyword evidence="8" id="KW-0547">Nucleotide-binding</keyword>
<dbReference type="Gene3D" id="1.10.287.130">
    <property type="match status" value="1"/>
</dbReference>
<dbReference type="SUPFAM" id="SSF47384">
    <property type="entry name" value="Homodimeric domain of signal transducing histidine kinase"/>
    <property type="match status" value="1"/>
</dbReference>
<keyword evidence="4" id="KW-1003">Cell membrane</keyword>
<evidence type="ECO:0000256" key="7">
    <source>
        <dbReference type="ARBA" id="ARBA00022692"/>
    </source>
</evidence>
<feature type="compositionally biased region" description="Basic and acidic residues" evidence="14">
    <location>
        <begin position="584"/>
        <end position="602"/>
    </location>
</feature>
<evidence type="ECO:0000256" key="3">
    <source>
        <dbReference type="ARBA" id="ARBA00012438"/>
    </source>
</evidence>
<comment type="caution">
    <text evidence="17">The sequence shown here is derived from an EMBL/GenBank/DDBJ whole genome shotgun (WGS) entry which is preliminary data.</text>
</comment>
<evidence type="ECO:0000313" key="18">
    <source>
        <dbReference type="Proteomes" id="UP001144372"/>
    </source>
</evidence>
<evidence type="ECO:0000256" key="11">
    <source>
        <dbReference type="ARBA" id="ARBA00022989"/>
    </source>
</evidence>
<dbReference type="Gene3D" id="3.30.565.10">
    <property type="entry name" value="Histidine kinase-like ATPase, C-terminal domain"/>
    <property type="match status" value="1"/>
</dbReference>
<evidence type="ECO:0000256" key="15">
    <source>
        <dbReference type="SAM" id="Phobius"/>
    </source>
</evidence>
<dbReference type="AlphaFoldDB" id="A0A9W6FRS1"/>
<feature type="transmembrane region" description="Helical" evidence="15">
    <location>
        <begin position="14"/>
        <end position="37"/>
    </location>
</feature>
<dbReference type="InterPro" id="IPR003594">
    <property type="entry name" value="HATPase_dom"/>
</dbReference>
<dbReference type="EC" id="2.7.13.3" evidence="3"/>
<keyword evidence="5" id="KW-0597">Phosphoprotein</keyword>
<evidence type="ECO:0000313" key="17">
    <source>
        <dbReference type="EMBL" id="GLI33289.1"/>
    </source>
</evidence>
<feature type="domain" description="Histidine kinase" evidence="16">
    <location>
        <begin position="368"/>
        <end position="586"/>
    </location>
</feature>
<dbReference type="RefSeq" id="WP_281792303.1">
    <property type="nucleotide sequence ID" value="NZ_BSDR01000001.1"/>
</dbReference>
<dbReference type="SMART" id="SM00388">
    <property type="entry name" value="HisKA"/>
    <property type="match status" value="1"/>
</dbReference>
<evidence type="ECO:0000256" key="9">
    <source>
        <dbReference type="ARBA" id="ARBA00022777"/>
    </source>
</evidence>
<dbReference type="Proteomes" id="UP001144372">
    <property type="component" value="Unassembled WGS sequence"/>
</dbReference>
<dbReference type="InterPro" id="IPR005467">
    <property type="entry name" value="His_kinase_dom"/>
</dbReference>
<feature type="transmembrane region" description="Helical" evidence="15">
    <location>
        <begin position="312"/>
        <end position="331"/>
    </location>
</feature>
<evidence type="ECO:0000256" key="4">
    <source>
        <dbReference type="ARBA" id="ARBA00022475"/>
    </source>
</evidence>
<dbReference type="PRINTS" id="PR00344">
    <property type="entry name" value="BCTRLSENSOR"/>
</dbReference>
<dbReference type="PANTHER" id="PTHR43065:SF46">
    <property type="entry name" value="C4-DICARBOXYLATE TRANSPORT SENSOR PROTEIN DCTB"/>
    <property type="match status" value="1"/>
</dbReference>
<dbReference type="Pfam" id="PF00512">
    <property type="entry name" value="HisKA"/>
    <property type="match status" value="1"/>
</dbReference>
<feature type="region of interest" description="Disordered" evidence="14">
    <location>
        <begin position="583"/>
        <end position="602"/>
    </location>
</feature>
<evidence type="ECO:0000256" key="14">
    <source>
        <dbReference type="SAM" id="MobiDB-lite"/>
    </source>
</evidence>
<dbReference type="Gene3D" id="3.30.450.20">
    <property type="entry name" value="PAS domain"/>
    <property type="match status" value="2"/>
</dbReference>
<evidence type="ECO:0000256" key="1">
    <source>
        <dbReference type="ARBA" id="ARBA00000085"/>
    </source>
</evidence>
<keyword evidence="18" id="KW-1185">Reference proteome</keyword>
<protein>
    <recommendedName>
        <fullName evidence="3">histidine kinase</fullName>
        <ecNumber evidence="3">2.7.13.3</ecNumber>
    </recommendedName>
</protein>
<dbReference type="InterPro" id="IPR036890">
    <property type="entry name" value="HATPase_C_sf"/>
</dbReference>
<dbReference type="InterPro" id="IPR033479">
    <property type="entry name" value="dCache_1"/>
</dbReference>
<evidence type="ECO:0000256" key="10">
    <source>
        <dbReference type="ARBA" id="ARBA00022840"/>
    </source>
</evidence>
<dbReference type="PROSITE" id="PS50109">
    <property type="entry name" value="HIS_KIN"/>
    <property type="match status" value="1"/>
</dbReference>
<reference evidence="17" key="1">
    <citation type="submission" date="2022-12" db="EMBL/GenBank/DDBJ databases">
        <title>Reference genome sequencing for broad-spectrum identification of bacterial and archaeal isolates by mass spectrometry.</title>
        <authorList>
            <person name="Sekiguchi Y."/>
            <person name="Tourlousse D.M."/>
        </authorList>
    </citation>
    <scope>NUCLEOTIDE SEQUENCE</scope>
    <source>
        <strain evidence="17">ASRB1</strain>
    </source>
</reference>
<dbReference type="EMBL" id="BSDR01000001">
    <property type="protein sequence ID" value="GLI33289.1"/>
    <property type="molecule type" value="Genomic_DNA"/>
</dbReference>
<dbReference type="SMART" id="SM00387">
    <property type="entry name" value="HATPase_c"/>
    <property type="match status" value="1"/>
</dbReference>
<accession>A0A9W6FRS1</accession>
<dbReference type="Pfam" id="PF02518">
    <property type="entry name" value="HATPase_c"/>
    <property type="match status" value="1"/>
</dbReference>
<dbReference type="SUPFAM" id="SSF55874">
    <property type="entry name" value="ATPase domain of HSP90 chaperone/DNA topoisomerase II/histidine kinase"/>
    <property type="match status" value="1"/>
</dbReference>
<dbReference type="GO" id="GO:0000155">
    <property type="term" value="F:phosphorelay sensor kinase activity"/>
    <property type="evidence" value="ECO:0007669"/>
    <property type="project" value="InterPro"/>
</dbReference>
<evidence type="ECO:0000256" key="13">
    <source>
        <dbReference type="ARBA" id="ARBA00023136"/>
    </source>
</evidence>
<keyword evidence="9 17" id="KW-0418">Kinase</keyword>
<proteinExistence type="predicted"/>
<dbReference type="GO" id="GO:0005886">
    <property type="term" value="C:plasma membrane"/>
    <property type="evidence" value="ECO:0007669"/>
    <property type="project" value="UniProtKB-SubCell"/>
</dbReference>
<dbReference type="Pfam" id="PF02743">
    <property type="entry name" value="dCache_1"/>
    <property type="match status" value="1"/>
</dbReference>
<keyword evidence="13 15" id="KW-0472">Membrane</keyword>
<evidence type="ECO:0000256" key="5">
    <source>
        <dbReference type="ARBA" id="ARBA00022553"/>
    </source>
</evidence>
<evidence type="ECO:0000256" key="12">
    <source>
        <dbReference type="ARBA" id="ARBA00023012"/>
    </source>
</evidence>
<evidence type="ECO:0000256" key="6">
    <source>
        <dbReference type="ARBA" id="ARBA00022679"/>
    </source>
</evidence>
<keyword evidence="12" id="KW-0902">Two-component regulatory system</keyword>
<comment type="subcellular location">
    <subcellularLocation>
        <location evidence="2">Cell membrane</location>
        <topology evidence="2">Multi-pass membrane protein</topology>
    </subcellularLocation>
</comment>
<keyword evidence="11 15" id="KW-1133">Transmembrane helix</keyword>
<evidence type="ECO:0000256" key="2">
    <source>
        <dbReference type="ARBA" id="ARBA00004651"/>
    </source>
</evidence>
<comment type="catalytic activity">
    <reaction evidence="1">
        <text>ATP + protein L-histidine = ADP + protein N-phospho-L-histidine.</text>
        <dbReference type="EC" id="2.7.13.3"/>
    </reaction>
</comment>
<dbReference type="GO" id="GO:0005524">
    <property type="term" value="F:ATP binding"/>
    <property type="evidence" value="ECO:0007669"/>
    <property type="project" value="UniProtKB-KW"/>
</dbReference>
<keyword evidence="10" id="KW-0067">ATP-binding</keyword>
<keyword evidence="6" id="KW-0808">Transferase</keyword>
<dbReference type="InterPro" id="IPR036097">
    <property type="entry name" value="HisK_dim/P_sf"/>
</dbReference>
<organism evidence="17 18">
    <name type="scientific">Desulforhabdus amnigena</name>
    <dbReference type="NCBI Taxonomy" id="40218"/>
    <lineage>
        <taxon>Bacteria</taxon>
        <taxon>Pseudomonadati</taxon>
        <taxon>Thermodesulfobacteriota</taxon>
        <taxon>Syntrophobacteria</taxon>
        <taxon>Syntrophobacterales</taxon>
        <taxon>Syntrophobacteraceae</taxon>
        <taxon>Desulforhabdus</taxon>
    </lineage>
</organism>
<dbReference type="InterPro" id="IPR003661">
    <property type="entry name" value="HisK_dim/P_dom"/>
</dbReference>
<name>A0A9W6FRS1_9BACT</name>
<evidence type="ECO:0000259" key="16">
    <source>
        <dbReference type="PROSITE" id="PS50109"/>
    </source>
</evidence>
<sequence length="602" mass="67521">MENRHYYRVLTRNMVLILILISFTPLVLISGIIGYQFETSYRQKVLDHLIELVQKHQQNIDSFLNEKLSYIQVLVNSYSLEELSNESFLKHKLSILQQGYGGVFVDLGLVNAEGVQVAYAGTFKLEKANYSQAEWFKRAMKSHYFISDVFLGLRRQPHFIVAVKQQWGGKDWIVRATIDFEAFNSLVESIHIGETGSAFILNREGEFQTKPRFEPAPSKEYFLKVFARESSAGLGAPPLDIQTGADVLPMFDRHSSSESGKMMEKTILEGEVKYQNKNYIYIMTSLKGGEWLLIYQQNASDAFSELYAARKIFILIFVVGGLGIVFMTFILSRKMVRYIERADKEKEMMNEQVIEAGKLASVGELAAGIAHEINNPVAVMVEEAGWMEDLLEEEEFRGSENLDEFQRALKQIKTQGARCKEITHKLLSFARKTDPNIREVQLNDLIEDIIGISEQKARYSNVKIEKHLEKDLPPVFASPSEMQQVFLNLINNAIDAIGTGGGNISVTSRVAGDYVIVDVADTGSGIPKAMLARIFDPFFTTKPVGKGTGLGLSICYGIVKKMGGEISVNSAVGLGTTFHVHVPIPKEGESESRHQPESKTAR</sequence>
<dbReference type="PANTHER" id="PTHR43065">
    <property type="entry name" value="SENSOR HISTIDINE KINASE"/>
    <property type="match status" value="1"/>
</dbReference>
<gene>
    <name evidence="17" type="ORF">DAMNIGENAA_07220</name>
</gene>
<evidence type="ECO:0000256" key="8">
    <source>
        <dbReference type="ARBA" id="ARBA00022741"/>
    </source>
</evidence>
<dbReference type="CDD" id="cd00082">
    <property type="entry name" value="HisKA"/>
    <property type="match status" value="1"/>
</dbReference>
<keyword evidence="7 15" id="KW-0812">Transmembrane</keyword>
<dbReference type="InterPro" id="IPR004358">
    <property type="entry name" value="Sig_transdc_His_kin-like_C"/>
</dbReference>